<evidence type="ECO:0000313" key="2">
    <source>
        <dbReference type="Proteomes" id="UP001596976"/>
    </source>
</evidence>
<gene>
    <name evidence="1" type="ORF">ACFQ0V_08730</name>
</gene>
<dbReference type="Proteomes" id="UP001596976">
    <property type="component" value="Unassembled WGS sequence"/>
</dbReference>
<protein>
    <submittedName>
        <fullName evidence="1">Uncharacterized protein</fullName>
    </submittedName>
</protein>
<keyword evidence="2" id="KW-1185">Reference proteome</keyword>
<comment type="caution">
    <text evidence="1">The sequence shown here is derived from an EMBL/GenBank/DDBJ whole genome shotgun (WGS) entry which is preliminary data.</text>
</comment>
<dbReference type="RefSeq" id="WP_381012328.1">
    <property type="nucleotide sequence ID" value="NZ_JBHTJF010000030.1"/>
</dbReference>
<accession>A0ABW3H0M9</accession>
<proteinExistence type="predicted"/>
<sequence>MKIIRTDALNEFERIGLIHYTKIQVGHSPQMLRGRLRLFQEQLFFELEDRPLQETSFTQFQPSTFYDTIEKIQREEWQSLTNSGEDINLLYALQFSFPVHLNGNIQDDYIIDSGALQRPLTEMVDESTTAAIQLFYFPNELTEEECQQRLEAARQFFFQIHGGTSTTHILKTNQTLEVIA</sequence>
<evidence type="ECO:0000313" key="1">
    <source>
        <dbReference type="EMBL" id="MFD0943830.1"/>
    </source>
</evidence>
<organism evidence="1 2">
    <name type="scientific">Savagea faecisuis</name>
    <dbReference type="NCBI Taxonomy" id="1274803"/>
    <lineage>
        <taxon>Bacteria</taxon>
        <taxon>Bacillati</taxon>
        <taxon>Bacillota</taxon>
        <taxon>Bacilli</taxon>
        <taxon>Bacillales</taxon>
        <taxon>Caryophanaceae</taxon>
        <taxon>Savagea</taxon>
    </lineage>
</organism>
<dbReference type="EMBL" id="JBHTJF010000030">
    <property type="protein sequence ID" value="MFD0943830.1"/>
    <property type="molecule type" value="Genomic_DNA"/>
</dbReference>
<name>A0ABW3H0M9_9BACL</name>
<reference evidence="2" key="1">
    <citation type="journal article" date="2019" name="Int. J. Syst. Evol. Microbiol.">
        <title>The Global Catalogue of Microorganisms (GCM) 10K type strain sequencing project: providing services to taxonomists for standard genome sequencing and annotation.</title>
        <authorList>
            <consortium name="The Broad Institute Genomics Platform"/>
            <consortium name="The Broad Institute Genome Sequencing Center for Infectious Disease"/>
            <person name="Wu L."/>
            <person name="Ma J."/>
        </authorList>
    </citation>
    <scope>NUCLEOTIDE SEQUENCE [LARGE SCALE GENOMIC DNA]</scope>
    <source>
        <strain evidence="2">CCUG 63563</strain>
    </source>
</reference>